<feature type="non-terminal residue" evidence="2">
    <location>
        <position position="1"/>
    </location>
</feature>
<organism evidence="2">
    <name type="scientific">Arion vulgaris</name>
    <dbReference type="NCBI Taxonomy" id="1028688"/>
    <lineage>
        <taxon>Eukaryota</taxon>
        <taxon>Metazoa</taxon>
        <taxon>Spiralia</taxon>
        <taxon>Lophotrochozoa</taxon>
        <taxon>Mollusca</taxon>
        <taxon>Gastropoda</taxon>
        <taxon>Heterobranchia</taxon>
        <taxon>Euthyneura</taxon>
        <taxon>Panpulmonata</taxon>
        <taxon>Eupulmonata</taxon>
        <taxon>Stylommatophora</taxon>
        <taxon>Helicina</taxon>
        <taxon>Arionoidea</taxon>
        <taxon>Arionidae</taxon>
        <taxon>Arion</taxon>
    </lineage>
</organism>
<name>A0A0B7C2V9_9EUPU</name>
<sequence>GANVQGLTFDLLQDISMLMDLLRREISSLATLQLQFRDLNTSDHGVDIQSLTMQISSVQRIYKQLEEGVEKNSQLHQTLLNYMREELRLSDSPDSNSCQDGGHNLASSKHNRLSSSPDKRQLSPQKSVKSC</sequence>
<evidence type="ECO:0000256" key="1">
    <source>
        <dbReference type="SAM" id="MobiDB-lite"/>
    </source>
</evidence>
<reference evidence="2" key="1">
    <citation type="submission" date="2014-12" db="EMBL/GenBank/DDBJ databases">
        <title>Insight into the proteome of Arion vulgaris.</title>
        <authorList>
            <person name="Aradska J."/>
            <person name="Bulat T."/>
            <person name="Smidak R."/>
            <person name="Sarate P."/>
            <person name="Gangsoo J."/>
            <person name="Sialana F."/>
            <person name="Bilban M."/>
            <person name="Lubec G."/>
        </authorList>
    </citation>
    <scope>NUCLEOTIDE SEQUENCE</scope>
    <source>
        <tissue evidence="2">Skin</tissue>
    </source>
</reference>
<evidence type="ECO:0000313" key="2">
    <source>
        <dbReference type="EMBL" id="CEK99809.1"/>
    </source>
</evidence>
<feature type="non-terminal residue" evidence="2">
    <location>
        <position position="131"/>
    </location>
</feature>
<dbReference type="EMBL" id="HACG01052938">
    <property type="protein sequence ID" value="CEK99809.1"/>
    <property type="molecule type" value="Transcribed_RNA"/>
</dbReference>
<feature type="compositionally biased region" description="Polar residues" evidence="1">
    <location>
        <begin position="92"/>
        <end position="131"/>
    </location>
</feature>
<proteinExistence type="predicted"/>
<dbReference type="AlphaFoldDB" id="A0A0B7C2V9"/>
<feature type="region of interest" description="Disordered" evidence="1">
    <location>
        <begin position="90"/>
        <end position="131"/>
    </location>
</feature>
<gene>
    <name evidence="2" type="primary">ORF222183</name>
</gene>
<accession>A0A0B7C2V9</accession>
<protein>
    <submittedName>
        <fullName evidence="2">Uncharacterized protein</fullName>
    </submittedName>
</protein>